<keyword evidence="3" id="KW-1185">Reference proteome</keyword>
<dbReference type="AlphaFoldDB" id="A0A075AE08"/>
<reference evidence="2 3" key="1">
    <citation type="submission" date="2013-11" db="EMBL/GenBank/DDBJ databases">
        <title>Opisthorchis viverrini - life in the bile duct.</title>
        <authorList>
            <person name="Young N.D."/>
            <person name="Nagarajan N."/>
            <person name="Lin S.J."/>
            <person name="Korhonen P.K."/>
            <person name="Jex A.R."/>
            <person name="Hall R.S."/>
            <person name="Safavi-Hemami H."/>
            <person name="Kaewkong W."/>
            <person name="Bertrand D."/>
            <person name="Gao S."/>
            <person name="Seet Q."/>
            <person name="Wongkham S."/>
            <person name="Teh B.T."/>
            <person name="Wongkham C."/>
            <person name="Intapan P.M."/>
            <person name="Maleewong W."/>
            <person name="Yang X."/>
            <person name="Hu M."/>
            <person name="Wang Z."/>
            <person name="Hofmann A."/>
            <person name="Sternberg P.W."/>
            <person name="Tan P."/>
            <person name="Wang J."/>
            <person name="Gasser R.B."/>
        </authorList>
    </citation>
    <scope>NUCLEOTIDE SEQUENCE [LARGE SCALE GENOMIC DNA]</scope>
</reference>
<proteinExistence type="predicted"/>
<feature type="compositionally biased region" description="Basic and acidic residues" evidence="1">
    <location>
        <begin position="392"/>
        <end position="401"/>
    </location>
</feature>
<sequence length="474" mass="53404">MPPEGCTKAGILPGCPNLDRGSRGAEVGFEPRTLWSVNSRSNRLGHLTPCIRNRICVSTFISVTSFPDVTALLPPLRYLAAHNHTGNSVAVTTQLLLLFGKWLFGRSERVQWLEREFTDRKVRGLNPTSASRLFLSRLEQPGSVPALVLASGGISVRHRKCVTARRLSIILFIESGNSRPRKFRNLITRVVTVVPTEYREICRRIRNEAIRKRVFGRATGTSIEEYVQHQKLRWLGHVLSMPNHRLPKRVLFSMPNSEWRKQRGGQPLTWKRGMKEITKRLGAVGATRLPGWGPHDPHCAWLETLQDMAANRYCLSECLGLLSNKSWLYSGEASVSNIDVMLSMMMKCSRHSHKKTPTQENAAGTVPSGNSTTPSILNYLSPKPIQRRSRSQRRDTTETHRHQVRAIFDLSSQRERLVPVVITSSATPLASESTRIPSDECSSDEETAKRITDRLKHVSKQIDGKQHTTRKSMG</sequence>
<dbReference type="EMBL" id="KL596748">
    <property type="protein sequence ID" value="KER26429.1"/>
    <property type="molecule type" value="Genomic_DNA"/>
</dbReference>
<name>A0A075AE08_OPIVI</name>
<protein>
    <submittedName>
        <fullName evidence="2">Uncharacterized protein</fullName>
    </submittedName>
</protein>
<evidence type="ECO:0000256" key="1">
    <source>
        <dbReference type="SAM" id="MobiDB-lite"/>
    </source>
</evidence>
<evidence type="ECO:0000313" key="2">
    <source>
        <dbReference type="EMBL" id="KER26429.1"/>
    </source>
</evidence>
<dbReference type="GeneID" id="20320526"/>
<feature type="compositionally biased region" description="Polar residues" evidence="1">
    <location>
        <begin position="358"/>
        <end position="378"/>
    </location>
</feature>
<evidence type="ECO:0000313" key="3">
    <source>
        <dbReference type="Proteomes" id="UP000054324"/>
    </source>
</evidence>
<gene>
    <name evidence="2" type="ORF">T265_06344</name>
</gene>
<feature type="region of interest" description="Disordered" evidence="1">
    <location>
        <begin position="354"/>
        <end position="403"/>
    </location>
</feature>
<feature type="compositionally biased region" description="Polar residues" evidence="1">
    <location>
        <begin position="427"/>
        <end position="436"/>
    </location>
</feature>
<organism evidence="2 3">
    <name type="scientific">Opisthorchis viverrini</name>
    <name type="common">Southeast Asian liver fluke</name>
    <dbReference type="NCBI Taxonomy" id="6198"/>
    <lineage>
        <taxon>Eukaryota</taxon>
        <taxon>Metazoa</taxon>
        <taxon>Spiralia</taxon>
        <taxon>Lophotrochozoa</taxon>
        <taxon>Platyhelminthes</taxon>
        <taxon>Trematoda</taxon>
        <taxon>Digenea</taxon>
        <taxon>Opisthorchiida</taxon>
        <taxon>Opisthorchiata</taxon>
        <taxon>Opisthorchiidae</taxon>
        <taxon>Opisthorchis</taxon>
    </lineage>
</organism>
<dbReference type="OrthoDB" id="442460at2759"/>
<dbReference type="CTD" id="20320526"/>
<feature type="region of interest" description="Disordered" evidence="1">
    <location>
        <begin position="427"/>
        <end position="474"/>
    </location>
</feature>
<dbReference type="Proteomes" id="UP000054324">
    <property type="component" value="Unassembled WGS sequence"/>
</dbReference>
<accession>A0A075AE08</accession>
<dbReference type="KEGG" id="ovi:T265_06344"/>
<dbReference type="RefSeq" id="XP_009169841.1">
    <property type="nucleotide sequence ID" value="XM_009171577.1"/>
</dbReference>
<feature type="compositionally biased region" description="Basic and acidic residues" evidence="1">
    <location>
        <begin position="446"/>
        <end position="466"/>
    </location>
</feature>